<evidence type="ECO:0000313" key="3">
    <source>
        <dbReference type="Proteomes" id="UP001189429"/>
    </source>
</evidence>
<name>A0ABN9RH15_9DINO</name>
<comment type="caution">
    <text evidence="2">The sequence shown here is derived from an EMBL/GenBank/DDBJ whole genome shotgun (WGS) entry which is preliminary data.</text>
</comment>
<dbReference type="EMBL" id="CAUYUJ010006637">
    <property type="protein sequence ID" value="CAK0818069.1"/>
    <property type="molecule type" value="Genomic_DNA"/>
</dbReference>
<feature type="region of interest" description="Disordered" evidence="1">
    <location>
        <begin position="47"/>
        <end position="103"/>
    </location>
</feature>
<feature type="non-terminal residue" evidence="2">
    <location>
        <position position="1"/>
    </location>
</feature>
<proteinExistence type="predicted"/>
<evidence type="ECO:0000313" key="2">
    <source>
        <dbReference type="EMBL" id="CAK0818069.1"/>
    </source>
</evidence>
<reference evidence="2" key="1">
    <citation type="submission" date="2023-10" db="EMBL/GenBank/DDBJ databases">
        <authorList>
            <person name="Chen Y."/>
            <person name="Shah S."/>
            <person name="Dougan E. K."/>
            <person name="Thang M."/>
            <person name="Chan C."/>
        </authorList>
    </citation>
    <scope>NUCLEOTIDE SEQUENCE [LARGE SCALE GENOMIC DNA]</scope>
</reference>
<sequence length="197" mass="20690">VERALFQPHRFTLHAGEGASALASGQSGAEDSAVYKSADVLAQRSVESAAGSHAGVGASQTPSASGKRAAFDPNEVLEVPDSLSPEKPPSDVGSQFAPSEPRHGYDSLFTMGVCTPARVHDAGEGLWTPTKAVSDSGNSIQPPLKRKRKWLLKPEFGGPASSTYDSGQKEIKLLDLLGHKLQSPSMVLSELSQAFPP</sequence>
<protein>
    <submittedName>
        <fullName evidence="2">Uncharacterized protein</fullName>
    </submittedName>
</protein>
<evidence type="ECO:0000256" key="1">
    <source>
        <dbReference type="SAM" id="MobiDB-lite"/>
    </source>
</evidence>
<keyword evidence="3" id="KW-1185">Reference proteome</keyword>
<accession>A0ABN9RH15</accession>
<feature type="compositionally biased region" description="Low complexity" evidence="1">
    <location>
        <begin position="47"/>
        <end position="59"/>
    </location>
</feature>
<gene>
    <name evidence="2" type="ORF">PCOR1329_LOCUS20444</name>
</gene>
<dbReference type="Proteomes" id="UP001189429">
    <property type="component" value="Unassembled WGS sequence"/>
</dbReference>
<organism evidence="2 3">
    <name type="scientific">Prorocentrum cordatum</name>
    <dbReference type="NCBI Taxonomy" id="2364126"/>
    <lineage>
        <taxon>Eukaryota</taxon>
        <taxon>Sar</taxon>
        <taxon>Alveolata</taxon>
        <taxon>Dinophyceae</taxon>
        <taxon>Prorocentrales</taxon>
        <taxon>Prorocentraceae</taxon>
        <taxon>Prorocentrum</taxon>
    </lineage>
</organism>